<dbReference type="RefSeq" id="WP_203975122.1">
    <property type="nucleotide sequence ID" value="NZ_BAAAKY010000014.1"/>
</dbReference>
<protein>
    <recommendedName>
        <fullName evidence="5">HTH araC/xylS-type domain-containing protein</fullName>
    </recommendedName>
</protein>
<keyword evidence="1" id="KW-0805">Transcription regulation</keyword>
<keyword evidence="3" id="KW-0804">Transcription</keyword>
<evidence type="ECO:0000256" key="3">
    <source>
        <dbReference type="ARBA" id="ARBA00023163"/>
    </source>
</evidence>
<evidence type="ECO:0000259" key="5">
    <source>
        <dbReference type="PROSITE" id="PS01124"/>
    </source>
</evidence>
<dbReference type="Pfam" id="PF12833">
    <property type="entry name" value="HTH_18"/>
    <property type="match status" value="1"/>
</dbReference>
<feature type="region of interest" description="Disordered" evidence="4">
    <location>
        <begin position="1"/>
        <end position="25"/>
    </location>
</feature>
<evidence type="ECO:0000256" key="1">
    <source>
        <dbReference type="ARBA" id="ARBA00023015"/>
    </source>
</evidence>
<dbReference type="PROSITE" id="PS01124">
    <property type="entry name" value="HTH_ARAC_FAMILY_2"/>
    <property type="match status" value="1"/>
</dbReference>
<dbReference type="PANTHER" id="PTHR46796">
    <property type="entry name" value="HTH-TYPE TRANSCRIPTIONAL ACTIVATOR RHAS-RELATED"/>
    <property type="match status" value="1"/>
</dbReference>
<dbReference type="EMBL" id="BOOQ01000022">
    <property type="protein sequence ID" value="GII46967.1"/>
    <property type="molecule type" value="Genomic_DNA"/>
</dbReference>
<accession>A0A8J3UL33</accession>
<dbReference type="InterPro" id="IPR018060">
    <property type="entry name" value="HTH_AraC"/>
</dbReference>
<sequence>MEQNASQPPASPIGAPSADPPGDDCRTAFQRLRVTVLSKPTTVTPVQRFGWIGPVSFGEAIHGVDLRVEGSELRASYHLNLPISGHVETRHRGVDVVATRDRAVVFRPEGDTVLTRWAGDCRLVCVGFERTALDRALEALLGQPVTSQIPFASSLDMTTGRARSWARMLMMLNHQLGDADSVVLQPLVAPPLVDGFIRGFLLATDHPYREMLDAPAEAGRPIAIRTAIDIMEAEPQTPLTISTLAARCHVSVRTLQEGFQRHVGMPPMAYLRKVRLRRAHDDLRAADPSVQTVASIARSWGFTHLGRFAAAHEAEYGMSPVRVLRAPR</sequence>
<dbReference type="SMART" id="SM00342">
    <property type="entry name" value="HTH_ARAC"/>
    <property type="match status" value="1"/>
</dbReference>
<feature type="domain" description="HTH araC/xylS-type" evidence="5">
    <location>
        <begin position="225"/>
        <end position="326"/>
    </location>
</feature>
<evidence type="ECO:0000313" key="7">
    <source>
        <dbReference type="Proteomes" id="UP000644610"/>
    </source>
</evidence>
<dbReference type="SUPFAM" id="SSF46689">
    <property type="entry name" value="Homeodomain-like"/>
    <property type="match status" value="1"/>
</dbReference>
<evidence type="ECO:0000256" key="4">
    <source>
        <dbReference type="SAM" id="MobiDB-lite"/>
    </source>
</evidence>
<keyword evidence="7" id="KW-1185">Reference proteome</keyword>
<dbReference type="InterPro" id="IPR050204">
    <property type="entry name" value="AraC_XylS_family_regulators"/>
</dbReference>
<organism evidence="6 7">
    <name type="scientific">Planotetraspora silvatica</name>
    <dbReference type="NCBI Taxonomy" id="234614"/>
    <lineage>
        <taxon>Bacteria</taxon>
        <taxon>Bacillati</taxon>
        <taxon>Actinomycetota</taxon>
        <taxon>Actinomycetes</taxon>
        <taxon>Streptosporangiales</taxon>
        <taxon>Streptosporangiaceae</taxon>
        <taxon>Planotetraspora</taxon>
    </lineage>
</organism>
<keyword evidence="2" id="KW-0238">DNA-binding</keyword>
<dbReference type="Proteomes" id="UP000644610">
    <property type="component" value="Unassembled WGS sequence"/>
</dbReference>
<dbReference type="Gene3D" id="1.10.10.60">
    <property type="entry name" value="Homeodomain-like"/>
    <property type="match status" value="1"/>
</dbReference>
<dbReference type="InterPro" id="IPR035418">
    <property type="entry name" value="AraC-bd_2"/>
</dbReference>
<dbReference type="InterPro" id="IPR009057">
    <property type="entry name" value="Homeodomain-like_sf"/>
</dbReference>
<evidence type="ECO:0000313" key="6">
    <source>
        <dbReference type="EMBL" id="GII46967.1"/>
    </source>
</evidence>
<evidence type="ECO:0000256" key="2">
    <source>
        <dbReference type="ARBA" id="ARBA00023125"/>
    </source>
</evidence>
<name>A0A8J3UL33_9ACTN</name>
<comment type="caution">
    <text evidence="6">The sequence shown here is derived from an EMBL/GenBank/DDBJ whole genome shotgun (WGS) entry which is preliminary data.</text>
</comment>
<dbReference type="GO" id="GO:0043565">
    <property type="term" value="F:sequence-specific DNA binding"/>
    <property type="evidence" value="ECO:0007669"/>
    <property type="project" value="InterPro"/>
</dbReference>
<dbReference type="GO" id="GO:0003700">
    <property type="term" value="F:DNA-binding transcription factor activity"/>
    <property type="evidence" value="ECO:0007669"/>
    <property type="project" value="InterPro"/>
</dbReference>
<proteinExistence type="predicted"/>
<dbReference type="PANTHER" id="PTHR46796:SF12">
    <property type="entry name" value="HTH-TYPE DNA-BINDING TRANSCRIPTIONAL ACTIVATOR EUTR"/>
    <property type="match status" value="1"/>
</dbReference>
<dbReference type="Pfam" id="PF14525">
    <property type="entry name" value="AraC_binding_2"/>
    <property type="match status" value="1"/>
</dbReference>
<dbReference type="AlphaFoldDB" id="A0A8J3UL33"/>
<reference evidence="6" key="1">
    <citation type="submission" date="2021-01" db="EMBL/GenBank/DDBJ databases">
        <title>Whole genome shotgun sequence of Planotetraspora silvatica NBRC 100141.</title>
        <authorList>
            <person name="Komaki H."/>
            <person name="Tamura T."/>
        </authorList>
    </citation>
    <scope>NUCLEOTIDE SEQUENCE</scope>
    <source>
        <strain evidence="6">NBRC 100141</strain>
    </source>
</reference>
<gene>
    <name evidence="6" type="ORF">Psi02_33910</name>
</gene>